<evidence type="ECO:0000313" key="2">
    <source>
        <dbReference type="Proteomes" id="UP000628448"/>
    </source>
</evidence>
<gene>
    <name evidence="1" type="ORF">I5907_08145</name>
</gene>
<accession>A0A931E4V4</accession>
<dbReference type="EMBL" id="JADWYR010000001">
    <property type="protein sequence ID" value="MBG9376202.1"/>
    <property type="molecule type" value="Genomic_DNA"/>
</dbReference>
<evidence type="ECO:0000313" key="1">
    <source>
        <dbReference type="EMBL" id="MBG9376202.1"/>
    </source>
</evidence>
<proteinExistence type="predicted"/>
<sequence>MMEMIFSALMITAIFSCSNTHKMSAGTFDQYARTEQATDSFLHALQQQNEVVLAFAVESNAWVRAVDYRIIALNKGTWKGYTYYKRTSGAPSQTINDIEVVQDSCNAAWHFVQANEAWKISGDNGKDFCAGERKSNCNIYDGVTWRLMIITRDRIADPSYYEPRFYDDCCPGNTERKLFITTTDILRAAAHAPGDDDDE</sequence>
<name>A0A931E4V4_9BACT</name>
<keyword evidence="2" id="KW-1185">Reference proteome</keyword>
<protein>
    <submittedName>
        <fullName evidence="1">Uncharacterized protein</fullName>
    </submittedName>
</protein>
<dbReference type="AlphaFoldDB" id="A0A931E4V4"/>
<organism evidence="1 2">
    <name type="scientific">Panacibacter microcysteis</name>
    <dbReference type="NCBI Taxonomy" id="2793269"/>
    <lineage>
        <taxon>Bacteria</taxon>
        <taxon>Pseudomonadati</taxon>
        <taxon>Bacteroidota</taxon>
        <taxon>Chitinophagia</taxon>
        <taxon>Chitinophagales</taxon>
        <taxon>Chitinophagaceae</taxon>
        <taxon>Panacibacter</taxon>
    </lineage>
</organism>
<dbReference type="Proteomes" id="UP000628448">
    <property type="component" value="Unassembled WGS sequence"/>
</dbReference>
<reference evidence="1" key="1">
    <citation type="submission" date="2020-11" db="EMBL/GenBank/DDBJ databases">
        <title>Bacterial whole genome sequence for Panacibacter sp. DH6.</title>
        <authorList>
            <person name="Le V."/>
            <person name="Ko S."/>
            <person name="Ahn C.-Y."/>
            <person name="Oh H.-M."/>
        </authorList>
    </citation>
    <scope>NUCLEOTIDE SEQUENCE</scope>
    <source>
        <strain evidence="1">DH6</strain>
    </source>
</reference>
<comment type="caution">
    <text evidence="1">The sequence shown here is derived from an EMBL/GenBank/DDBJ whole genome shotgun (WGS) entry which is preliminary data.</text>
</comment>
<dbReference type="RefSeq" id="WP_196990220.1">
    <property type="nucleotide sequence ID" value="NZ_JADWYR010000001.1"/>
</dbReference>